<evidence type="ECO:0000313" key="2">
    <source>
        <dbReference type="Proteomes" id="UP000323632"/>
    </source>
</evidence>
<reference evidence="1 2" key="1">
    <citation type="submission" date="2019-09" db="EMBL/GenBank/DDBJ databases">
        <title>Genome sequence and assembly of Taibaiella sp.</title>
        <authorList>
            <person name="Chhetri G."/>
        </authorList>
    </citation>
    <scope>NUCLEOTIDE SEQUENCE [LARGE SCALE GENOMIC DNA]</scope>
    <source>
        <strain evidence="1 2">KVB11</strain>
    </source>
</reference>
<organism evidence="1 2">
    <name type="scientific">Taibaiella lutea</name>
    <dbReference type="NCBI Taxonomy" id="2608001"/>
    <lineage>
        <taxon>Bacteria</taxon>
        <taxon>Pseudomonadati</taxon>
        <taxon>Bacteroidota</taxon>
        <taxon>Chitinophagia</taxon>
        <taxon>Chitinophagales</taxon>
        <taxon>Chitinophagaceae</taxon>
        <taxon>Taibaiella</taxon>
    </lineage>
</organism>
<name>A0A5M6CQK4_9BACT</name>
<keyword evidence="2" id="KW-1185">Reference proteome</keyword>
<accession>A0A5M6CQK4</accession>
<dbReference type="Proteomes" id="UP000323632">
    <property type="component" value="Unassembled WGS sequence"/>
</dbReference>
<protein>
    <submittedName>
        <fullName evidence="1">WbqC family protein</fullName>
    </submittedName>
</protein>
<dbReference type="InterPro" id="IPR014985">
    <property type="entry name" value="WbqC"/>
</dbReference>
<sequence>MKIAIMQPYVFPYIGYFQLIKEVDKFIFYDDVNFIKKGWINRNRILSNGTDFMFTIPLENVSQFSKIKDIDIDTVNFIVWKNKFLKTIEINYKKAPYFVEVFKLISEVMDLNGKYSISDLAIKSVIKVLEYLKIETPLILSTTKYDNNHFSGQQRILDICKYEGADHYINPIGGKELYDSDFFKGDNILINFIKTKEIKYNQFKHPFVSGLSVIDVLMFNNKSEINNLLLEFELI</sequence>
<gene>
    <name evidence="1" type="ORF">F0919_00880</name>
</gene>
<proteinExistence type="predicted"/>
<evidence type="ECO:0000313" key="1">
    <source>
        <dbReference type="EMBL" id="KAA5536252.1"/>
    </source>
</evidence>
<dbReference type="Pfam" id="PF08889">
    <property type="entry name" value="WbqC"/>
    <property type="match status" value="1"/>
</dbReference>
<dbReference type="RefSeq" id="WP_150030825.1">
    <property type="nucleotide sequence ID" value="NZ_VWSH01000001.1"/>
</dbReference>
<comment type="caution">
    <text evidence="1">The sequence shown here is derived from an EMBL/GenBank/DDBJ whole genome shotgun (WGS) entry which is preliminary data.</text>
</comment>
<dbReference type="AlphaFoldDB" id="A0A5M6CQK4"/>
<dbReference type="EMBL" id="VWSH01000001">
    <property type="protein sequence ID" value="KAA5536252.1"/>
    <property type="molecule type" value="Genomic_DNA"/>
</dbReference>